<gene>
    <name evidence="2" type="ORF">GEAMG1_1251</name>
</gene>
<accession>A0ABM9D7Q8</accession>
<dbReference type="Pfam" id="PF00535">
    <property type="entry name" value="Glycos_transf_2"/>
    <property type="match status" value="1"/>
</dbReference>
<keyword evidence="3" id="KW-1185">Reference proteome</keyword>
<sequence>MDAKHLSVVIGSYNRCRFLKLAVASVREELARSSLAGEIIVVDGGSTDGALEWLVKQKDVITIVQHNRGEWGGGKIERRSWGYFMNLGFKAAQGKYICMLSDDCLLVPGAIKNGVELVESRLSAGEKIGAVAFYWRNWPDQQAYWVGLTFGNRLFVNHGLYLRQALSDVGYADEETYHFYHADGDICLRMHEQGYDCIDAPESFVEHHEHANTSLRRENLQQQQTDWARYCARWEHLGRPERDWLERHFDDTARTARLFRKQWFRL</sequence>
<reference evidence="2 3" key="1">
    <citation type="submission" date="2022-03" db="EMBL/GenBank/DDBJ databases">
        <authorList>
            <person name="Koch H."/>
        </authorList>
    </citation>
    <scope>NUCLEOTIDE SEQUENCE [LARGE SCALE GENOMIC DNA]</scope>
    <source>
        <strain evidence="2 3">G1</strain>
    </source>
</reference>
<protein>
    <submittedName>
        <fullName evidence="2">Glyco_trans_2-like domain-containing protein</fullName>
    </submittedName>
</protein>
<organism evidence="2 3">
    <name type="scientific">Trichlorobacter ammonificans</name>
    <dbReference type="NCBI Taxonomy" id="2916410"/>
    <lineage>
        <taxon>Bacteria</taxon>
        <taxon>Pseudomonadati</taxon>
        <taxon>Thermodesulfobacteriota</taxon>
        <taxon>Desulfuromonadia</taxon>
        <taxon>Geobacterales</taxon>
        <taxon>Geobacteraceae</taxon>
        <taxon>Trichlorobacter</taxon>
    </lineage>
</organism>
<evidence type="ECO:0000259" key="1">
    <source>
        <dbReference type="Pfam" id="PF00535"/>
    </source>
</evidence>
<dbReference type="InterPro" id="IPR001173">
    <property type="entry name" value="Glyco_trans_2-like"/>
</dbReference>
<dbReference type="InterPro" id="IPR050834">
    <property type="entry name" value="Glycosyltransf_2"/>
</dbReference>
<dbReference type="PANTHER" id="PTHR43685">
    <property type="entry name" value="GLYCOSYLTRANSFERASE"/>
    <property type="match status" value="1"/>
</dbReference>
<dbReference type="Proteomes" id="UP001295463">
    <property type="component" value="Chromosome"/>
</dbReference>
<proteinExistence type="predicted"/>
<dbReference type="SUPFAM" id="SSF53448">
    <property type="entry name" value="Nucleotide-diphospho-sugar transferases"/>
    <property type="match status" value="1"/>
</dbReference>
<dbReference type="InterPro" id="IPR029044">
    <property type="entry name" value="Nucleotide-diphossugar_trans"/>
</dbReference>
<evidence type="ECO:0000313" key="3">
    <source>
        <dbReference type="Proteomes" id="UP001295463"/>
    </source>
</evidence>
<feature type="domain" description="Glycosyltransferase 2-like" evidence="1">
    <location>
        <begin position="7"/>
        <end position="121"/>
    </location>
</feature>
<name>A0ABM9D7Q8_9BACT</name>
<dbReference type="Gene3D" id="3.90.550.10">
    <property type="entry name" value="Spore Coat Polysaccharide Biosynthesis Protein SpsA, Chain A"/>
    <property type="match status" value="1"/>
</dbReference>
<dbReference type="EMBL" id="OW150024">
    <property type="protein sequence ID" value="CAH2031081.1"/>
    <property type="molecule type" value="Genomic_DNA"/>
</dbReference>
<dbReference type="RefSeq" id="WP_305731924.1">
    <property type="nucleotide sequence ID" value="NZ_OW150024.1"/>
</dbReference>
<evidence type="ECO:0000313" key="2">
    <source>
        <dbReference type="EMBL" id="CAH2031081.1"/>
    </source>
</evidence>
<dbReference type="PANTHER" id="PTHR43685:SF2">
    <property type="entry name" value="GLYCOSYLTRANSFERASE 2-LIKE DOMAIN-CONTAINING PROTEIN"/>
    <property type="match status" value="1"/>
</dbReference>